<evidence type="ECO:0000313" key="2">
    <source>
        <dbReference type="EMBL" id="KAF6227449.1"/>
    </source>
</evidence>
<feature type="region of interest" description="Disordered" evidence="1">
    <location>
        <begin position="39"/>
        <end position="68"/>
    </location>
</feature>
<dbReference type="EMBL" id="JACCJB010000005">
    <property type="protein sequence ID" value="KAF6227449.1"/>
    <property type="molecule type" value="Genomic_DNA"/>
</dbReference>
<evidence type="ECO:0000313" key="3">
    <source>
        <dbReference type="Proteomes" id="UP000593566"/>
    </source>
</evidence>
<dbReference type="AlphaFoldDB" id="A0A8H6FGY5"/>
<accession>A0A8H6FGY5</accession>
<evidence type="ECO:0000256" key="1">
    <source>
        <dbReference type="SAM" id="MobiDB-lite"/>
    </source>
</evidence>
<dbReference type="GeneID" id="59337288"/>
<protein>
    <submittedName>
        <fullName evidence="2">Uncharacterized protein</fullName>
    </submittedName>
</protein>
<reference evidence="2 3" key="1">
    <citation type="journal article" date="2020" name="Genomics">
        <title>Complete, high-quality genomes from long-read metagenomic sequencing of two wolf lichen thalli reveals enigmatic genome architecture.</title>
        <authorList>
            <person name="McKenzie S.K."/>
            <person name="Walston R.F."/>
            <person name="Allen J.L."/>
        </authorList>
    </citation>
    <scope>NUCLEOTIDE SEQUENCE [LARGE SCALE GENOMIC DNA]</scope>
    <source>
        <strain evidence="2">WasteWater1</strain>
    </source>
</reference>
<organism evidence="2 3">
    <name type="scientific">Letharia lupina</name>
    <dbReference type="NCBI Taxonomy" id="560253"/>
    <lineage>
        <taxon>Eukaryota</taxon>
        <taxon>Fungi</taxon>
        <taxon>Dikarya</taxon>
        <taxon>Ascomycota</taxon>
        <taxon>Pezizomycotina</taxon>
        <taxon>Lecanoromycetes</taxon>
        <taxon>OSLEUM clade</taxon>
        <taxon>Lecanoromycetidae</taxon>
        <taxon>Lecanorales</taxon>
        <taxon>Lecanorineae</taxon>
        <taxon>Parmeliaceae</taxon>
        <taxon>Letharia</taxon>
    </lineage>
</organism>
<sequence length="390" mass="44652">MIASKVYRKFDLLETYPASDNEGSGLDSTRIRSTASILMTSSKDQATSSTKPKPKHKHVHENGKGLSNGCPWIPWPQWREGEPKTKNYKTPDIGWTEFSRKNRDGTSYEYLNTILQRPGTPMNRSLVKTPLRQILPTVLKGVKGHPTMLKHSLTVLWRLGQIQSNLDYNGAAVFINITGAGARDDTAFFRLYMGQDDILELVHNIQEKLGTLLFQTLPTKTLHQFEIEPKFPNIHCNVLSHLLQSQGNRWEAKYIEEAMKFLQETDDPEILQHYQEHAGQDPLKTLIIERALEKRGGVAHTFETLPESIKNYLSPRGFTDRNEVEAIIARGATLVLSILMIMSSLGNATKHALNDHEHIKQYRLQETYENHHSDDYVKSRQRYQARIERP</sequence>
<comment type="caution">
    <text evidence="2">The sequence shown here is derived from an EMBL/GenBank/DDBJ whole genome shotgun (WGS) entry which is preliminary data.</text>
</comment>
<dbReference type="Proteomes" id="UP000593566">
    <property type="component" value="Unassembled WGS sequence"/>
</dbReference>
<feature type="region of interest" description="Disordered" evidence="1">
    <location>
        <begin position="370"/>
        <end position="390"/>
    </location>
</feature>
<proteinExistence type="predicted"/>
<name>A0A8H6FGY5_9LECA</name>
<keyword evidence="3" id="KW-1185">Reference proteome</keyword>
<dbReference type="RefSeq" id="XP_037155757.1">
    <property type="nucleotide sequence ID" value="XM_037299756.1"/>
</dbReference>
<feature type="compositionally biased region" description="Polar residues" evidence="1">
    <location>
        <begin position="39"/>
        <end position="51"/>
    </location>
</feature>
<gene>
    <name evidence="2" type="ORF">HO133_008893</name>
</gene>